<evidence type="ECO:0000313" key="4">
    <source>
        <dbReference type="Proteomes" id="UP000280073"/>
    </source>
</evidence>
<dbReference type="PANTHER" id="PTHR30466">
    <property type="entry name" value="FLAVIN REDUCTASE"/>
    <property type="match status" value="1"/>
</dbReference>
<feature type="domain" description="Flavin reductase like" evidence="2">
    <location>
        <begin position="17"/>
        <end position="109"/>
    </location>
</feature>
<feature type="non-terminal residue" evidence="3">
    <location>
        <position position="109"/>
    </location>
</feature>
<dbReference type="Proteomes" id="UP000280073">
    <property type="component" value="Unassembled WGS sequence"/>
</dbReference>
<dbReference type="InterPro" id="IPR012349">
    <property type="entry name" value="Split_barrel_FMN-bd"/>
</dbReference>
<dbReference type="InterPro" id="IPR050268">
    <property type="entry name" value="NADH-dep_flavin_reductase"/>
</dbReference>
<gene>
    <name evidence="3" type="ORF">EA686_29500</name>
</gene>
<dbReference type="Pfam" id="PF01613">
    <property type="entry name" value="Flavin_Reduct"/>
    <property type="match status" value="1"/>
</dbReference>
<dbReference type="EMBL" id="RFDI01002684">
    <property type="protein sequence ID" value="RSR12238.1"/>
    <property type="molecule type" value="Genomic_DNA"/>
</dbReference>
<name>A0A429M515_ACIBA</name>
<dbReference type="AlphaFoldDB" id="A0A429M515"/>
<dbReference type="InterPro" id="IPR002563">
    <property type="entry name" value="Flavin_Rdtase-like_dom"/>
</dbReference>
<dbReference type="GO" id="GO:0010181">
    <property type="term" value="F:FMN binding"/>
    <property type="evidence" value="ECO:0007669"/>
    <property type="project" value="InterPro"/>
</dbReference>
<keyword evidence="1" id="KW-0560">Oxidoreductase</keyword>
<evidence type="ECO:0000259" key="2">
    <source>
        <dbReference type="SMART" id="SM00903"/>
    </source>
</evidence>
<dbReference type="SUPFAM" id="SSF50475">
    <property type="entry name" value="FMN-binding split barrel"/>
    <property type="match status" value="1"/>
</dbReference>
<dbReference type="PANTHER" id="PTHR30466:SF1">
    <property type="entry name" value="FMN REDUCTASE (NADH) RUTF"/>
    <property type="match status" value="1"/>
</dbReference>
<accession>A0A429M515</accession>
<comment type="caution">
    <text evidence="3">The sequence shown here is derived from an EMBL/GenBank/DDBJ whole genome shotgun (WGS) entry which is preliminary data.</text>
</comment>
<organism evidence="3 4">
    <name type="scientific">Acinetobacter baumannii</name>
    <dbReference type="NCBI Taxonomy" id="470"/>
    <lineage>
        <taxon>Bacteria</taxon>
        <taxon>Pseudomonadati</taxon>
        <taxon>Pseudomonadota</taxon>
        <taxon>Gammaproteobacteria</taxon>
        <taxon>Moraxellales</taxon>
        <taxon>Moraxellaceae</taxon>
        <taxon>Acinetobacter</taxon>
        <taxon>Acinetobacter calcoaceticus/baumannii complex</taxon>
    </lineage>
</organism>
<dbReference type="GO" id="GO:0042602">
    <property type="term" value="F:riboflavin reductase (NADPH) activity"/>
    <property type="evidence" value="ECO:0007669"/>
    <property type="project" value="TreeGrafter"/>
</dbReference>
<evidence type="ECO:0000313" key="3">
    <source>
        <dbReference type="EMBL" id="RSR12238.1"/>
    </source>
</evidence>
<proteinExistence type="predicted"/>
<dbReference type="Gene3D" id="2.30.110.10">
    <property type="entry name" value="Electron Transport, Fmn-binding Protein, Chain A"/>
    <property type="match status" value="1"/>
</dbReference>
<reference evidence="3 4" key="1">
    <citation type="submission" date="2018-10" db="EMBL/GenBank/DDBJ databases">
        <title>GWAS and RNA-Seq identify cryptic mechanisms of antimicrobial resistance in Acinetobacter baumannii.</title>
        <authorList>
            <person name="Sahl J.W."/>
        </authorList>
    </citation>
    <scope>NUCLEOTIDE SEQUENCE [LARGE SCALE GENOMIC DNA]</scope>
    <source>
        <strain evidence="3 4">TG28175</strain>
    </source>
</reference>
<dbReference type="SMART" id="SM00903">
    <property type="entry name" value="Flavin_Reduct"/>
    <property type="match status" value="1"/>
</dbReference>
<evidence type="ECO:0000256" key="1">
    <source>
        <dbReference type="ARBA" id="ARBA00023002"/>
    </source>
</evidence>
<sequence>MSEMDTINKMRELRDAFGSFMTGVTVVTTCKEDGTPLGFTANSFASVSLDPALLLVSIAKTSSNYHNFANTTHFAINILAEEQKDVSNTFARPSEDRFANLSWSKSACQ</sequence>
<protein>
    <submittedName>
        <fullName evidence="3">Flavin reductase</fullName>
    </submittedName>
</protein>